<dbReference type="PROSITE" id="PS51016">
    <property type="entry name" value="MYTH4"/>
    <property type="match status" value="2"/>
</dbReference>
<dbReference type="InterPro" id="IPR036106">
    <property type="entry name" value="MYSc_Myo7"/>
</dbReference>
<dbReference type="GO" id="GO:0005524">
    <property type="term" value="F:ATP binding"/>
    <property type="evidence" value="ECO:0007669"/>
    <property type="project" value="UniProtKB-UniRule"/>
</dbReference>
<dbReference type="InterPro" id="IPR002404">
    <property type="entry name" value="IRS_PTB"/>
</dbReference>
<dbReference type="InterPro" id="IPR019749">
    <property type="entry name" value="Band_41_domain"/>
</dbReference>
<dbReference type="InterPro" id="IPR019748">
    <property type="entry name" value="FERM_central"/>
</dbReference>
<evidence type="ECO:0000256" key="9">
    <source>
        <dbReference type="ARBA" id="ARBA00023203"/>
    </source>
</evidence>
<dbReference type="InterPro" id="IPR051567">
    <property type="entry name" value="Unconventional_Myosin_ATPase"/>
</dbReference>
<evidence type="ECO:0000256" key="4">
    <source>
        <dbReference type="ARBA" id="ARBA00022737"/>
    </source>
</evidence>
<keyword evidence="9 10" id="KW-0009">Actin-binding</keyword>
<dbReference type="SUPFAM" id="SSF52540">
    <property type="entry name" value="P-loop containing nucleoside triphosphate hydrolases"/>
    <property type="match status" value="1"/>
</dbReference>
<dbReference type="CDD" id="cd13199">
    <property type="entry name" value="FERM_C2_MyoVII"/>
    <property type="match status" value="1"/>
</dbReference>
<keyword evidence="8 10" id="KW-0505">Motor protein</keyword>
<evidence type="ECO:0000256" key="7">
    <source>
        <dbReference type="ARBA" id="ARBA00023123"/>
    </source>
</evidence>
<dbReference type="Gene3D" id="1.20.5.190">
    <property type="match status" value="1"/>
</dbReference>
<dbReference type="Pfam" id="PF24123">
    <property type="entry name" value="Myosin_VII_N"/>
    <property type="match status" value="1"/>
</dbReference>
<dbReference type="InterPro" id="IPR041793">
    <property type="entry name" value="MyoVII_FERM_C1"/>
</dbReference>
<evidence type="ECO:0000256" key="6">
    <source>
        <dbReference type="ARBA" id="ARBA00022840"/>
    </source>
</evidence>
<keyword evidence="5 10" id="KW-0547">Nucleotide-binding</keyword>
<dbReference type="SMART" id="SM00295">
    <property type="entry name" value="B41"/>
    <property type="match status" value="2"/>
</dbReference>
<dbReference type="Gene3D" id="1.25.40.530">
    <property type="entry name" value="MyTH4 domain"/>
    <property type="match status" value="2"/>
</dbReference>
<dbReference type="Gene3D" id="1.20.80.10">
    <property type="match status" value="2"/>
</dbReference>
<evidence type="ECO:0000256" key="8">
    <source>
        <dbReference type="ARBA" id="ARBA00023175"/>
    </source>
</evidence>
<dbReference type="GO" id="GO:0003779">
    <property type="term" value="F:actin binding"/>
    <property type="evidence" value="ECO:0007669"/>
    <property type="project" value="UniProtKB-KW"/>
</dbReference>
<dbReference type="InterPro" id="IPR011993">
    <property type="entry name" value="PH-like_dom_sf"/>
</dbReference>
<dbReference type="InterPro" id="IPR014352">
    <property type="entry name" value="FERM/acyl-CoA-bd_prot_sf"/>
</dbReference>
<dbReference type="Pfam" id="PF21998">
    <property type="entry name" value="FERM_C1_MyoVII"/>
    <property type="match status" value="1"/>
</dbReference>
<dbReference type="Gene3D" id="3.40.850.10">
    <property type="entry name" value="Kinesin motor domain"/>
    <property type="match status" value="1"/>
</dbReference>
<keyword evidence="4" id="KW-0677">Repeat</keyword>
<keyword evidence="6 10" id="KW-0067">ATP-binding</keyword>
<dbReference type="InterPro" id="IPR036961">
    <property type="entry name" value="Kinesin_motor_dom_sf"/>
</dbReference>
<dbReference type="Pfam" id="PF02174">
    <property type="entry name" value="IRS"/>
    <property type="match status" value="1"/>
</dbReference>
<dbReference type="Gene3D" id="6.20.240.20">
    <property type="match status" value="1"/>
</dbReference>
<dbReference type="SUPFAM" id="SSF54236">
    <property type="entry name" value="Ubiquitin-like"/>
    <property type="match status" value="2"/>
</dbReference>
<dbReference type="FunFam" id="3.10.20.90:FF:000036">
    <property type="entry name" value="Unconventional myosin-VIIa"/>
    <property type="match status" value="1"/>
</dbReference>
<dbReference type="PRINTS" id="PR00193">
    <property type="entry name" value="MYOSINHEAVY"/>
</dbReference>
<evidence type="ECO:0000256" key="11">
    <source>
        <dbReference type="SAM" id="MobiDB-lite"/>
    </source>
</evidence>
<feature type="domain" description="MyTH4" evidence="13">
    <location>
        <begin position="1617"/>
        <end position="1765"/>
    </location>
</feature>
<dbReference type="GO" id="GO:0016459">
    <property type="term" value="C:myosin complex"/>
    <property type="evidence" value="ECO:0007669"/>
    <property type="project" value="UniProtKB-KW"/>
</dbReference>
<evidence type="ECO:0008006" key="17">
    <source>
        <dbReference type="Google" id="ProtNLM"/>
    </source>
</evidence>
<dbReference type="CDD" id="cd17092">
    <property type="entry name" value="FERM1_F1_Myosin-VII"/>
    <property type="match status" value="1"/>
</dbReference>
<dbReference type="InterPro" id="IPR057130">
    <property type="entry name" value="Myosin_VII_N"/>
</dbReference>
<comment type="caution">
    <text evidence="15">The sequence shown here is derived from an EMBL/GenBank/DDBJ whole genome shotgun (WGS) entry which is preliminary data.</text>
</comment>
<keyword evidence="3" id="KW-0963">Cytoplasm</keyword>
<dbReference type="Gene3D" id="1.10.10.820">
    <property type="match status" value="1"/>
</dbReference>
<dbReference type="CDD" id="cd17093">
    <property type="entry name" value="FERM2_F1_Myosin-VII"/>
    <property type="match status" value="1"/>
</dbReference>
<reference evidence="15" key="1">
    <citation type="submission" date="2023-07" db="EMBL/GenBank/DDBJ databases">
        <authorList>
            <consortium name="CYATHOMIX"/>
        </authorList>
    </citation>
    <scope>NUCLEOTIDE SEQUENCE</scope>
    <source>
        <strain evidence="15">N/A</strain>
    </source>
</reference>
<sequence>MVLVSKGDFIWIEPTDGESIPLGARVLDRDHGRLKVLDDNGKEQWLSADRRVRIMHPTSVQGVEDMTKLGDYHESAMLRNILVRYREKLIYTYTGSILIAVNPYMDIPIYTAVQIRMYKRKKIGEQPPHIFAIADNAYSNMKNHQKNQSVVISGESGAGKTESTKLVLQFLATISGQHSWIEQQVLEANPILEAFGNAKTIRNDNSSRFGKYIDVHFNPGGSIEGAKIEKYLLEKSRIVSQSQGERNYHIFYCLLAGLSPEEKKHLELTKPSDYFYLTQGKSLEADGRDDAADLAEIRSSMKVLLFKEPEIGHIFQLLAALLHIGNVKYRGTVVDTIEGVEVSDAANVARIARLLEVSEQNLLTTLTTRTIVTREERVVVRLSSRAAVDARDALAKGIYGRLFDYILTRINDAIYKPRNDPKNRHSIGILDIFGFENFGMNSFEQLCINYANESLQQFFVQHIFKMEQAEYDKEQINWRHIKFIDNQETLEMIAIRPMNLFSLIDEESIFPKGTDQSMLSKLHSNHSKGTMYLKPKSDLQRSFGVKHFAGAVFYQTKGFLEKNRDAFSADLLALVQASKMHLLLRIFDIVDYSENGTIRGKVVTVSGQFRKSLEQLMQQLNQTEPFFIRCIKPNDYKRALMMDRDLVLRQLQYSGMMETIKIRRNGYPIRHDFEPFVRRYRVLVNGIGAPTKANARDAAEQICQKVLGPNSQYQLGKTKVFLKERHDLFLEQEYHRMLDYRAIMIQKNVRGWLARRSFIKKKEAATVIQKHWKRYEQQKRYNQIVAGFCRLQAVLRSRQLVLHYQTLRRSIINFQAACRGAIVRAKIKELKKKGQKKIIALEEPKEEERDEFKEEELVGQLFDFLPNDARPETSAEESTSSDSIPTHVQNNVRAIDIGDLEKFQFGKFAATYFQSQISATHSKKPLKSPLLSHQDPGTQLAAMAVWVTILRFMGDLPDVKLSSTNGDVPDKTPVMNRLYETLGRKYTRKDVEEAAHAEDFDSAGRTLRKNMGKKLISMTLKKKSKLTAVSSSSSEHSSDSSISGNALMENRPMSSLDKLHYIIGMGILREELRDEIYCQLCKQLSSNPSRLSAARGWILLSLCVGCFAPSPTFIKYLYCFIRERGPTGAGYAAYMEERLKRTEQNGCRHQPPSYIELQANKSKKPIILAVTFMDGSVKTLAADSATTAGELCVQLAEKVGLKEKFGFSLYIALFDKVSSLGSGGDHVMDAISQCEQYAKEQGRPERNAPWRLFFRKEIFTPWHDARQDAVSTNLIYQQIVRGIKYGEYRCDKEDDLAVLAAQQYFIEEGPLDVNRLESQLHNYLPDAELNGKEMAREKWIQSIMYHYRKRFGVNPPSPHHVKEDVVSFSMLKWPLLFSRFYEATKFSGTSLPRKEVIVAVNWTGVYIVDDQEHVLLEFSFPEITRVSHTKGPKPGSDICTIRTVTGDEYSFQSPNAEDVKDLVSSFIGGLKERSKYVVATKAQKGDDQSNLLEFECGDLLMLLDKTTGKDLLKEKHVKGECARTCLQGLIQTENVYVLPTLVKPNINTLKLFAKGEQMALDILNNNQVVVFQANGKPHTLEQFAIANFRPAQKPTMTQRSILTLRRRDVGPMPRWRFSREPTDVPLLKKLEGRDEQWREAMSMFVFVMKYMGDQPSRRSRLGTDLTDNIFKPAIAHEILRDELYCQLLRQVTLNPSMLSEERGWELIWLATGLFTPSTSLMKEVIQFFKSRPHPVAHDCLNRIMKMNKGLSRKYPPHLVEVEAIQQKTTQIYHKVFFPDQSDAAVEVESSTRARDFCHRIAHRLALKKLDGFSLFVKIKEKVLAVPENEFFFDFVRQLSDWVQNNHALKENPILPINYQVFFMRKLWMNVRPGADKNADLIFHYHQECPKYLLGYHKVGKQEAIDIAAVILRAITKDVKNAPLAQIPQLLSELVPKDIMKSMSSTEWKKAITSAYVKVEHLTSDQAKLEFLNVIAKKETFGSAFFPVSQYSDLSLPDKLLIAINQKGINLYDVETKKLITQYPFNVICNWTSGNTYFNMTVGSGLRGSEGKKLLLDTTMGYKMDDLITSYISVLISGQTIRPSSKFRPESVI</sequence>
<dbReference type="SUPFAM" id="SSF47031">
    <property type="entry name" value="Second domain of FERM"/>
    <property type="match status" value="2"/>
</dbReference>
<dbReference type="FunFam" id="1.10.10.820:FF:000001">
    <property type="entry name" value="Myosin heavy chain"/>
    <property type="match status" value="1"/>
</dbReference>
<gene>
    <name evidence="15" type="ORF">CYNAS_LOCUS17287</name>
</gene>
<dbReference type="CDD" id="cd01381">
    <property type="entry name" value="MYSc_Myo7"/>
    <property type="match status" value="1"/>
</dbReference>
<dbReference type="InterPro" id="IPR038185">
    <property type="entry name" value="MyTH4_dom_sf"/>
</dbReference>
<dbReference type="InterPro" id="IPR000048">
    <property type="entry name" value="IQ_motif_EF-hand-BS"/>
</dbReference>
<dbReference type="SUPFAM" id="SSF50729">
    <property type="entry name" value="PH domain-like"/>
    <property type="match status" value="1"/>
</dbReference>
<evidence type="ECO:0000259" key="14">
    <source>
        <dbReference type="PROSITE" id="PS51456"/>
    </source>
</evidence>
<dbReference type="Gene3D" id="2.30.30.40">
    <property type="entry name" value="SH3 Domains"/>
    <property type="match status" value="1"/>
</dbReference>
<dbReference type="InterPro" id="IPR029071">
    <property type="entry name" value="Ubiquitin-like_domsf"/>
</dbReference>
<name>A0AA36H747_CYLNA</name>
<comment type="similarity">
    <text evidence="2 10">Belongs to the TRAFAC class myosin-kinesin ATPase superfamily. Myosin family.</text>
</comment>
<dbReference type="Gene3D" id="1.20.120.720">
    <property type="entry name" value="Myosin VI head, motor domain, U50 subdomain"/>
    <property type="match status" value="1"/>
</dbReference>
<dbReference type="Gene3D" id="2.30.29.30">
    <property type="entry name" value="Pleckstrin-homology domain (PH domain)/Phosphotyrosine-binding domain (PTB)"/>
    <property type="match status" value="2"/>
</dbReference>
<dbReference type="InterPro" id="IPR000299">
    <property type="entry name" value="FERM_domain"/>
</dbReference>
<evidence type="ECO:0000256" key="1">
    <source>
        <dbReference type="ARBA" id="ARBA00004496"/>
    </source>
</evidence>
<feature type="region of interest" description="Disordered" evidence="11">
    <location>
        <begin position="1027"/>
        <end position="1046"/>
    </location>
</feature>
<evidence type="ECO:0000256" key="2">
    <source>
        <dbReference type="ARBA" id="ARBA00008314"/>
    </source>
</evidence>
<dbReference type="PANTHER" id="PTHR22692">
    <property type="entry name" value="MYOSIN VII, XV"/>
    <property type="match status" value="1"/>
</dbReference>
<evidence type="ECO:0000256" key="3">
    <source>
        <dbReference type="ARBA" id="ARBA00022490"/>
    </source>
</evidence>
<dbReference type="PANTHER" id="PTHR22692:SF33">
    <property type="entry name" value="MYOSIN"/>
    <property type="match status" value="1"/>
</dbReference>
<dbReference type="InterPro" id="IPR001609">
    <property type="entry name" value="Myosin_head_motor_dom-like"/>
</dbReference>
<evidence type="ECO:0000259" key="13">
    <source>
        <dbReference type="PROSITE" id="PS51016"/>
    </source>
</evidence>
<organism evidence="15 16">
    <name type="scientific">Cylicocyclus nassatus</name>
    <name type="common">Nematode worm</name>
    <dbReference type="NCBI Taxonomy" id="53992"/>
    <lineage>
        <taxon>Eukaryota</taxon>
        <taxon>Metazoa</taxon>
        <taxon>Ecdysozoa</taxon>
        <taxon>Nematoda</taxon>
        <taxon>Chromadorea</taxon>
        <taxon>Rhabditida</taxon>
        <taxon>Rhabditina</taxon>
        <taxon>Rhabditomorpha</taxon>
        <taxon>Strongyloidea</taxon>
        <taxon>Strongylidae</taxon>
        <taxon>Cylicocyclus</taxon>
    </lineage>
</organism>
<dbReference type="Pfam" id="PF00063">
    <property type="entry name" value="Myosin_head"/>
    <property type="match status" value="1"/>
</dbReference>
<dbReference type="PROSITE" id="PS50096">
    <property type="entry name" value="IQ"/>
    <property type="match status" value="2"/>
</dbReference>
<evidence type="ECO:0000256" key="5">
    <source>
        <dbReference type="ARBA" id="ARBA00022741"/>
    </source>
</evidence>
<dbReference type="InterPro" id="IPR027417">
    <property type="entry name" value="P-loop_NTPase"/>
</dbReference>
<dbReference type="InterPro" id="IPR000857">
    <property type="entry name" value="MyTH4_dom"/>
</dbReference>
<dbReference type="GO" id="GO:0003774">
    <property type="term" value="F:cytoskeletal motor activity"/>
    <property type="evidence" value="ECO:0007669"/>
    <property type="project" value="UniProtKB-UniRule"/>
</dbReference>
<dbReference type="Pfam" id="PF00373">
    <property type="entry name" value="FERM_M"/>
    <property type="match status" value="2"/>
</dbReference>
<proteinExistence type="inferred from homology"/>
<dbReference type="PROSITE" id="PS51456">
    <property type="entry name" value="MYOSIN_MOTOR"/>
    <property type="match status" value="1"/>
</dbReference>
<keyword evidence="7 10" id="KW-0518">Myosin</keyword>
<evidence type="ECO:0000313" key="16">
    <source>
        <dbReference type="Proteomes" id="UP001176961"/>
    </source>
</evidence>
<dbReference type="CDD" id="cd13198">
    <property type="entry name" value="FERM_C1_MyoVII"/>
    <property type="match status" value="1"/>
</dbReference>
<dbReference type="Proteomes" id="UP001176961">
    <property type="component" value="Unassembled WGS sequence"/>
</dbReference>
<dbReference type="SMART" id="SM00242">
    <property type="entry name" value="MYSc"/>
    <property type="match status" value="1"/>
</dbReference>
<dbReference type="PROSITE" id="PS50057">
    <property type="entry name" value="FERM_3"/>
    <property type="match status" value="2"/>
</dbReference>
<dbReference type="CDD" id="cd14473">
    <property type="entry name" value="FERM_B-lobe"/>
    <property type="match status" value="2"/>
</dbReference>
<evidence type="ECO:0000313" key="15">
    <source>
        <dbReference type="EMBL" id="CAJ0605304.1"/>
    </source>
</evidence>
<protein>
    <recommendedName>
        <fullName evidence="17">Myosin VIIa</fullName>
    </recommendedName>
</protein>
<dbReference type="Gene3D" id="1.20.58.530">
    <property type="match status" value="1"/>
</dbReference>
<evidence type="ECO:0000256" key="10">
    <source>
        <dbReference type="PROSITE-ProRule" id="PRU00782"/>
    </source>
</evidence>
<keyword evidence="16" id="KW-1185">Reference proteome</keyword>
<dbReference type="Gene3D" id="3.10.20.90">
    <property type="entry name" value="Phosphatidylinositol 3-kinase Catalytic Subunit, Chain A, domain 1"/>
    <property type="match status" value="2"/>
</dbReference>
<feature type="domain" description="Myosin motor" evidence="14">
    <location>
        <begin position="61"/>
        <end position="736"/>
    </location>
</feature>
<dbReference type="InterPro" id="IPR035963">
    <property type="entry name" value="FERM_2"/>
</dbReference>
<dbReference type="InterPro" id="IPR041794">
    <property type="entry name" value="MyoVII_FERM_C2"/>
</dbReference>
<dbReference type="FunFam" id="2.30.29.30:FF:000075">
    <property type="entry name" value="unconventional myosin-VIIa"/>
    <property type="match status" value="1"/>
</dbReference>
<dbReference type="GO" id="GO:0005737">
    <property type="term" value="C:cytoplasm"/>
    <property type="evidence" value="ECO:0007669"/>
    <property type="project" value="UniProtKB-SubCell"/>
</dbReference>
<feature type="region of interest" description="Actin-binding" evidence="10">
    <location>
        <begin position="613"/>
        <end position="635"/>
    </location>
</feature>
<feature type="domain" description="MyTH4" evidence="13">
    <location>
        <begin position="921"/>
        <end position="1161"/>
    </location>
</feature>
<dbReference type="EMBL" id="CATQJL010000316">
    <property type="protein sequence ID" value="CAJ0605304.1"/>
    <property type="molecule type" value="Genomic_DNA"/>
</dbReference>
<feature type="binding site" evidence="10">
    <location>
        <begin position="154"/>
        <end position="161"/>
    </location>
    <ligand>
        <name>ATP</name>
        <dbReference type="ChEBI" id="CHEBI:30616"/>
    </ligand>
</feature>
<feature type="compositionally biased region" description="Low complexity" evidence="11">
    <location>
        <begin position="1027"/>
        <end position="1043"/>
    </location>
</feature>
<dbReference type="Pfam" id="PF21989">
    <property type="entry name" value="RA_2"/>
    <property type="match status" value="2"/>
</dbReference>
<dbReference type="SMART" id="SM00015">
    <property type="entry name" value="IQ"/>
    <property type="match status" value="3"/>
</dbReference>
<dbReference type="Pfam" id="PF00784">
    <property type="entry name" value="MyTH4"/>
    <property type="match status" value="2"/>
</dbReference>
<dbReference type="Pfam" id="PF00612">
    <property type="entry name" value="IQ"/>
    <property type="match status" value="2"/>
</dbReference>
<evidence type="ECO:0000259" key="12">
    <source>
        <dbReference type="PROSITE" id="PS50057"/>
    </source>
</evidence>
<comment type="subcellular location">
    <subcellularLocation>
        <location evidence="1">Cytoplasm</location>
    </subcellularLocation>
</comment>
<feature type="domain" description="FERM" evidence="12">
    <location>
        <begin position="1166"/>
        <end position="1477"/>
    </location>
</feature>
<feature type="domain" description="FERM" evidence="12">
    <location>
        <begin position="1771"/>
        <end position="2078"/>
    </location>
</feature>
<dbReference type="SMART" id="SM00139">
    <property type="entry name" value="MyTH4"/>
    <property type="match status" value="2"/>
</dbReference>
<accession>A0AA36H747</accession>